<comment type="caution">
    <text evidence="6">The sequence shown here is derived from an EMBL/GenBank/DDBJ whole genome shotgun (WGS) entry which is preliminary data.</text>
</comment>
<sequence length="334" mass="34582">MKKVKLLCLGVVLSFTAVTASMGVTAKAATTYTVKATGGMTLAAAVNKASAGDTIVIDGAVTSGTVKVTKSGITIKGINKAKVDFKQTAVGQKGLDFSGSKNIVQDFEVCNAGDNGIYVTGTENKFYNLEVHDNKDAGVQISNGGDNTYLYRVHSYLNADAPNGENADGFAVKLHSGKGIVLEECVSENNSDDGYDLYAAHGAVKFIKCQANNNGNAKGYSGDGNGFKLGGVDNKTPGVAAHIDNLDHYLVGCTAKGNKKNGFDRNNQGGHVTMEGCTADSNKGLNYNWPAKGTPSAIGHEVTFGTAYITKGSVSINGKSNLTGAVVTSSPTVK</sequence>
<dbReference type="SMART" id="SM00710">
    <property type="entry name" value="PbH1"/>
    <property type="match status" value="6"/>
</dbReference>
<feature type="chain" id="PRO_5045990212" evidence="4">
    <location>
        <begin position="21"/>
        <end position="334"/>
    </location>
</feature>
<reference evidence="6 7" key="1">
    <citation type="submission" date="2020-08" db="EMBL/GenBank/DDBJ databases">
        <title>A Genomic Blueprint of the Chicken Gut Microbiome.</title>
        <authorList>
            <person name="Gilroy R."/>
            <person name="Ravi A."/>
            <person name="Getino M."/>
            <person name="Pursley I."/>
            <person name="Horton D.L."/>
            <person name="Alikhan N.-F."/>
            <person name="Baker D."/>
            <person name="Gharbi K."/>
            <person name="Hall N."/>
            <person name="Watson M."/>
            <person name="Adriaenssens E.M."/>
            <person name="Foster-Nyarko E."/>
            <person name="Jarju S."/>
            <person name="Secka A."/>
            <person name="Antonio M."/>
            <person name="Oren A."/>
            <person name="Chaudhuri R."/>
            <person name="La Ragione R.M."/>
            <person name="Hildebrand F."/>
            <person name="Pallen M.J."/>
        </authorList>
    </citation>
    <scope>NUCLEOTIDE SEQUENCE [LARGE SCALE GENOMIC DNA]</scope>
    <source>
        <strain evidence="6 7">Sa3CVN1</strain>
    </source>
</reference>
<organism evidence="6 7">
    <name type="scientific">Clostridium cibarium</name>
    <dbReference type="NCBI Taxonomy" id="2762247"/>
    <lineage>
        <taxon>Bacteria</taxon>
        <taxon>Bacillati</taxon>
        <taxon>Bacillota</taxon>
        <taxon>Clostridia</taxon>
        <taxon>Eubacteriales</taxon>
        <taxon>Clostridiaceae</taxon>
        <taxon>Clostridium</taxon>
    </lineage>
</organism>
<name>A0ABR8PVF0_9CLOT</name>
<evidence type="ECO:0000256" key="1">
    <source>
        <dbReference type="ARBA" id="ARBA00004613"/>
    </source>
</evidence>
<dbReference type="Proteomes" id="UP000627781">
    <property type="component" value="Unassembled WGS sequence"/>
</dbReference>
<dbReference type="Pfam" id="PF22842">
    <property type="entry name" value="Pel9A-like_beta_helix"/>
    <property type="match status" value="1"/>
</dbReference>
<keyword evidence="7" id="KW-1185">Reference proteome</keyword>
<evidence type="ECO:0000256" key="2">
    <source>
        <dbReference type="ARBA" id="ARBA00022525"/>
    </source>
</evidence>
<dbReference type="RefSeq" id="WP_143317169.1">
    <property type="nucleotide sequence ID" value="NZ_JACSRA010000019.1"/>
</dbReference>
<accession>A0ABR8PVF0</accession>
<keyword evidence="3 4" id="KW-0732">Signal</keyword>
<proteinExistence type="predicted"/>
<dbReference type="SUPFAM" id="SSF51126">
    <property type="entry name" value="Pectin lyase-like"/>
    <property type="match status" value="1"/>
</dbReference>
<evidence type="ECO:0000259" key="5">
    <source>
        <dbReference type="Pfam" id="PF22842"/>
    </source>
</evidence>
<evidence type="ECO:0000256" key="4">
    <source>
        <dbReference type="SAM" id="SignalP"/>
    </source>
</evidence>
<evidence type="ECO:0000313" key="7">
    <source>
        <dbReference type="Proteomes" id="UP000627781"/>
    </source>
</evidence>
<dbReference type="InterPro" id="IPR052052">
    <property type="entry name" value="Polysaccharide_Lyase_9"/>
</dbReference>
<protein>
    <submittedName>
        <fullName evidence="6">Right-handed parallel beta-helix repeat-containing protein</fullName>
    </submittedName>
</protein>
<gene>
    <name evidence="6" type="ORF">H9661_12370</name>
</gene>
<dbReference type="InterPro" id="IPR011050">
    <property type="entry name" value="Pectin_lyase_fold/virulence"/>
</dbReference>
<dbReference type="InterPro" id="IPR006626">
    <property type="entry name" value="PbH1"/>
</dbReference>
<dbReference type="Gene3D" id="2.160.20.10">
    <property type="entry name" value="Single-stranded right-handed beta-helix, Pectin lyase-like"/>
    <property type="match status" value="1"/>
</dbReference>
<evidence type="ECO:0000313" key="6">
    <source>
        <dbReference type="EMBL" id="MBD7912152.1"/>
    </source>
</evidence>
<feature type="signal peptide" evidence="4">
    <location>
        <begin position="1"/>
        <end position="20"/>
    </location>
</feature>
<evidence type="ECO:0000256" key="3">
    <source>
        <dbReference type="ARBA" id="ARBA00022729"/>
    </source>
</evidence>
<dbReference type="InterPro" id="IPR012334">
    <property type="entry name" value="Pectin_lyas_fold"/>
</dbReference>
<dbReference type="PANTHER" id="PTHR40088:SF2">
    <property type="entry name" value="SECRETED SUGAR HYDROLASE"/>
    <property type="match status" value="1"/>
</dbReference>
<dbReference type="InterPro" id="IPR053868">
    <property type="entry name" value="Pel9A-like_beta_helix"/>
</dbReference>
<comment type="subcellular location">
    <subcellularLocation>
        <location evidence="1">Secreted</location>
    </subcellularLocation>
</comment>
<keyword evidence="2" id="KW-0964">Secreted</keyword>
<feature type="domain" description="Pel9A-like right handed beta-helix region" evidence="5">
    <location>
        <begin position="117"/>
        <end position="320"/>
    </location>
</feature>
<dbReference type="PANTHER" id="PTHR40088">
    <property type="entry name" value="PECTATE LYASE (EUROFUNG)"/>
    <property type="match status" value="1"/>
</dbReference>
<dbReference type="EMBL" id="JACSRA010000019">
    <property type="protein sequence ID" value="MBD7912152.1"/>
    <property type="molecule type" value="Genomic_DNA"/>
</dbReference>